<dbReference type="AlphaFoldDB" id="A0A2G9U0S6"/>
<accession>A0A2G9U0S6</accession>
<protein>
    <recommendedName>
        <fullName evidence="6">ABC transmembrane type-1 domain-containing protein</fullName>
    </recommendedName>
</protein>
<dbReference type="InterPro" id="IPR036640">
    <property type="entry name" value="ABC1_TM_sf"/>
</dbReference>
<feature type="transmembrane region" description="Helical" evidence="5">
    <location>
        <begin position="116"/>
        <end position="136"/>
    </location>
</feature>
<dbReference type="InterPro" id="IPR039421">
    <property type="entry name" value="Type_1_exporter"/>
</dbReference>
<feature type="domain" description="ABC transmembrane type-1" evidence="6">
    <location>
        <begin position="1"/>
        <end position="136"/>
    </location>
</feature>
<dbReference type="SUPFAM" id="SSF90123">
    <property type="entry name" value="ABC transporter transmembrane region"/>
    <property type="match status" value="1"/>
</dbReference>
<sequence length="173" mass="19604">MTTVFLRAQNSEFVLGTVIRDPKGLPGISKEDFDDQVTMYCFYYLGLGFAMFATSYIQIVCWETFAERIAHKLRQIYLKAILRQQISWFDAQQTGNLTARLTDDLERVREGLGDKLSLFIQMVSAFVAGFGVGFAYRSVYFYGLTPPPGRVFLFQLVDDASDDGRCAVHCLFG</sequence>
<dbReference type="PROSITE" id="PS50929">
    <property type="entry name" value="ABC_TM1F"/>
    <property type="match status" value="1"/>
</dbReference>
<comment type="subcellular location">
    <subcellularLocation>
        <location evidence="1">Membrane</location>
        <topology evidence="1">Multi-pass membrane protein</topology>
    </subcellularLocation>
</comment>
<dbReference type="GO" id="GO:0090374">
    <property type="term" value="P:oligopeptide export from mitochondrion"/>
    <property type="evidence" value="ECO:0007669"/>
    <property type="project" value="TreeGrafter"/>
</dbReference>
<dbReference type="GO" id="GO:0015421">
    <property type="term" value="F:ABC-type oligopeptide transporter activity"/>
    <property type="evidence" value="ECO:0007669"/>
    <property type="project" value="TreeGrafter"/>
</dbReference>
<dbReference type="PANTHER" id="PTHR43394:SF27">
    <property type="entry name" value="ATP-DEPENDENT TRANSLOCASE ABCB1-LIKE"/>
    <property type="match status" value="1"/>
</dbReference>
<dbReference type="GO" id="GO:0005524">
    <property type="term" value="F:ATP binding"/>
    <property type="evidence" value="ECO:0007669"/>
    <property type="project" value="InterPro"/>
</dbReference>
<evidence type="ECO:0000256" key="5">
    <source>
        <dbReference type="SAM" id="Phobius"/>
    </source>
</evidence>
<gene>
    <name evidence="7" type="ORF">TELCIR_14569</name>
</gene>
<keyword evidence="3 5" id="KW-1133">Transmembrane helix</keyword>
<dbReference type="InterPro" id="IPR011527">
    <property type="entry name" value="ABC1_TM_dom"/>
</dbReference>
<dbReference type="GO" id="GO:0005743">
    <property type="term" value="C:mitochondrial inner membrane"/>
    <property type="evidence" value="ECO:0007669"/>
    <property type="project" value="TreeGrafter"/>
</dbReference>
<evidence type="ECO:0000256" key="2">
    <source>
        <dbReference type="ARBA" id="ARBA00022692"/>
    </source>
</evidence>
<dbReference type="Gene3D" id="1.20.1560.10">
    <property type="entry name" value="ABC transporter type 1, transmembrane domain"/>
    <property type="match status" value="1"/>
</dbReference>
<proteinExistence type="predicted"/>
<reference evidence="7 8" key="1">
    <citation type="submission" date="2015-09" db="EMBL/GenBank/DDBJ databases">
        <title>Draft genome of the parasitic nematode Teladorsagia circumcincta isolate WARC Sus (inbred).</title>
        <authorList>
            <person name="Mitreva M."/>
        </authorList>
    </citation>
    <scope>NUCLEOTIDE SEQUENCE [LARGE SCALE GENOMIC DNA]</scope>
    <source>
        <strain evidence="7 8">S</strain>
    </source>
</reference>
<evidence type="ECO:0000259" key="6">
    <source>
        <dbReference type="PROSITE" id="PS50929"/>
    </source>
</evidence>
<evidence type="ECO:0000256" key="4">
    <source>
        <dbReference type="ARBA" id="ARBA00023136"/>
    </source>
</evidence>
<dbReference type="Proteomes" id="UP000230423">
    <property type="component" value="Unassembled WGS sequence"/>
</dbReference>
<dbReference type="EMBL" id="KZ350494">
    <property type="protein sequence ID" value="PIO63817.1"/>
    <property type="molecule type" value="Genomic_DNA"/>
</dbReference>
<evidence type="ECO:0000313" key="7">
    <source>
        <dbReference type="EMBL" id="PIO63817.1"/>
    </source>
</evidence>
<keyword evidence="2 5" id="KW-0812">Transmembrane</keyword>
<name>A0A2G9U0S6_TELCI</name>
<feature type="transmembrane region" description="Helical" evidence="5">
    <location>
        <begin position="42"/>
        <end position="65"/>
    </location>
</feature>
<keyword evidence="8" id="KW-1185">Reference proteome</keyword>
<evidence type="ECO:0000256" key="1">
    <source>
        <dbReference type="ARBA" id="ARBA00004141"/>
    </source>
</evidence>
<keyword evidence="4 5" id="KW-0472">Membrane</keyword>
<dbReference type="PANTHER" id="PTHR43394">
    <property type="entry name" value="ATP-DEPENDENT PERMEASE MDL1, MITOCHONDRIAL"/>
    <property type="match status" value="1"/>
</dbReference>
<dbReference type="Pfam" id="PF00664">
    <property type="entry name" value="ABC_membrane"/>
    <property type="match status" value="1"/>
</dbReference>
<evidence type="ECO:0000313" key="8">
    <source>
        <dbReference type="Proteomes" id="UP000230423"/>
    </source>
</evidence>
<organism evidence="7 8">
    <name type="scientific">Teladorsagia circumcincta</name>
    <name type="common">Brown stomach worm</name>
    <name type="synonym">Ostertagia circumcincta</name>
    <dbReference type="NCBI Taxonomy" id="45464"/>
    <lineage>
        <taxon>Eukaryota</taxon>
        <taxon>Metazoa</taxon>
        <taxon>Ecdysozoa</taxon>
        <taxon>Nematoda</taxon>
        <taxon>Chromadorea</taxon>
        <taxon>Rhabditida</taxon>
        <taxon>Rhabditina</taxon>
        <taxon>Rhabditomorpha</taxon>
        <taxon>Strongyloidea</taxon>
        <taxon>Trichostrongylidae</taxon>
        <taxon>Teladorsagia</taxon>
    </lineage>
</organism>
<dbReference type="OrthoDB" id="6500128at2759"/>
<evidence type="ECO:0000256" key="3">
    <source>
        <dbReference type="ARBA" id="ARBA00022989"/>
    </source>
</evidence>